<dbReference type="Gene3D" id="3.40.50.720">
    <property type="entry name" value="NAD(P)-binding Rossmann-like Domain"/>
    <property type="match status" value="1"/>
</dbReference>
<keyword evidence="4" id="KW-1185">Reference proteome</keyword>
<sequence>MTDNNAPPSPIPHLPRPEPRVWVISSGDSPIGISLARQILENGDCVVAGLVPTYFPRDERRLERFRGFLGEVDANGEDNWKARFRPVVLDIRMMSACQAAIAEATKTFGKIDILVCCTSQGKLYIDLLSVANPNLFLTAIVGTVEELAASQRTLNLVRDQFESNYFGPVNIIRAALPHMRKQKAGHIQVLSGITAHLGTPGLGVYCAAQWALEGFCDSIAYEIAPFNIKLSILQCSIEILILTNLITTVPPINSAYSPSTNHAPLFRNILGGLISRLPTVDINTSNPSTSSTQTSSDIYDRADSEEYSPAINQGPHIFSVPKFVSMQPPLGTAHSERLTAETVHAIMAIGGHENPPSRHIVGQEGIASVKEKLKTVSEELEDFIQSSLAVDIPQDEDSVRT</sequence>
<dbReference type="SUPFAM" id="SSF51735">
    <property type="entry name" value="NAD(P)-binding Rossmann-fold domains"/>
    <property type="match status" value="1"/>
</dbReference>
<accession>A0A232M5J0</accession>
<evidence type="ECO:0008006" key="5">
    <source>
        <dbReference type="Google" id="ProtNLM"/>
    </source>
</evidence>
<keyword evidence="2" id="KW-0560">Oxidoreductase</keyword>
<dbReference type="AlphaFoldDB" id="A0A232M5J0"/>
<dbReference type="Proteomes" id="UP000243515">
    <property type="component" value="Unassembled WGS sequence"/>
</dbReference>
<evidence type="ECO:0000256" key="2">
    <source>
        <dbReference type="ARBA" id="ARBA00023002"/>
    </source>
</evidence>
<comment type="similarity">
    <text evidence="1">Belongs to the short-chain dehydrogenases/reductases (SDR) family.</text>
</comment>
<proteinExistence type="inferred from homology"/>
<dbReference type="GO" id="GO:0016491">
    <property type="term" value="F:oxidoreductase activity"/>
    <property type="evidence" value="ECO:0007669"/>
    <property type="project" value="UniProtKB-KW"/>
</dbReference>
<comment type="caution">
    <text evidence="3">The sequence shown here is derived from an EMBL/GenBank/DDBJ whole genome shotgun (WGS) entry which is preliminary data.</text>
</comment>
<evidence type="ECO:0000256" key="1">
    <source>
        <dbReference type="ARBA" id="ARBA00006484"/>
    </source>
</evidence>
<evidence type="ECO:0000313" key="4">
    <source>
        <dbReference type="Proteomes" id="UP000243515"/>
    </source>
</evidence>
<protein>
    <recommendedName>
        <fullName evidence="5">Ketoreductase (KR) domain-containing protein</fullName>
    </recommendedName>
</protein>
<reference evidence="3 4" key="1">
    <citation type="journal article" date="2015" name="Environ. Microbiol.">
        <title>Metagenome sequence of Elaphomyces granulatus from sporocarp tissue reveals Ascomycota ectomycorrhizal fingerprints of genome expansion and a Proteobacteria-rich microbiome.</title>
        <authorList>
            <person name="Quandt C.A."/>
            <person name="Kohler A."/>
            <person name="Hesse C.N."/>
            <person name="Sharpton T.J."/>
            <person name="Martin F."/>
            <person name="Spatafora J.W."/>
        </authorList>
    </citation>
    <scope>NUCLEOTIDE SEQUENCE [LARGE SCALE GENOMIC DNA]</scope>
    <source>
        <strain evidence="3 4">OSC145934</strain>
    </source>
</reference>
<gene>
    <name evidence="3" type="ORF">Egran_00594</name>
</gene>
<name>A0A232M5J0_9EURO</name>
<dbReference type="InterPro" id="IPR051911">
    <property type="entry name" value="SDR_oxidoreductase"/>
</dbReference>
<dbReference type="EMBL" id="NPHW01002370">
    <property type="protein sequence ID" value="OXV11649.1"/>
    <property type="molecule type" value="Genomic_DNA"/>
</dbReference>
<dbReference type="InterPro" id="IPR002347">
    <property type="entry name" value="SDR_fam"/>
</dbReference>
<dbReference type="PANTHER" id="PTHR43976">
    <property type="entry name" value="SHORT CHAIN DEHYDROGENASE"/>
    <property type="match status" value="1"/>
</dbReference>
<evidence type="ECO:0000313" key="3">
    <source>
        <dbReference type="EMBL" id="OXV11649.1"/>
    </source>
</evidence>
<dbReference type="PRINTS" id="PR00081">
    <property type="entry name" value="GDHRDH"/>
</dbReference>
<organism evidence="3 4">
    <name type="scientific">Elaphomyces granulatus</name>
    <dbReference type="NCBI Taxonomy" id="519963"/>
    <lineage>
        <taxon>Eukaryota</taxon>
        <taxon>Fungi</taxon>
        <taxon>Dikarya</taxon>
        <taxon>Ascomycota</taxon>
        <taxon>Pezizomycotina</taxon>
        <taxon>Eurotiomycetes</taxon>
        <taxon>Eurotiomycetidae</taxon>
        <taxon>Eurotiales</taxon>
        <taxon>Elaphomycetaceae</taxon>
        <taxon>Elaphomyces</taxon>
    </lineage>
</organism>
<dbReference type="InterPro" id="IPR036291">
    <property type="entry name" value="NAD(P)-bd_dom_sf"/>
</dbReference>
<dbReference type="OrthoDB" id="1933717at2759"/>
<dbReference type="PANTHER" id="PTHR43976:SF16">
    <property type="entry name" value="SHORT-CHAIN DEHYDROGENASE_REDUCTASE FAMILY PROTEIN"/>
    <property type="match status" value="1"/>
</dbReference>
<dbReference type="Pfam" id="PF00106">
    <property type="entry name" value="adh_short"/>
    <property type="match status" value="1"/>
</dbReference>